<evidence type="ECO:0000256" key="1">
    <source>
        <dbReference type="SAM" id="SignalP"/>
    </source>
</evidence>
<dbReference type="Pfam" id="PF18962">
    <property type="entry name" value="Por_Secre_tail"/>
    <property type="match status" value="1"/>
</dbReference>
<evidence type="ECO:0000313" key="4">
    <source>
        <dbReference type="Proteomes" id="UP000308181"/>
    </source>
</evidence>
<evidence type="ECO:0000259" key="2">
    <source>
        <dbReference type="Pfam" id="PF18962"/>
    </source>
</evidence>
<dbReference type="RefSeq" id="WP_136827243.1">
    <property type="nucleotide sequence ID" value="NZ_SWBP01000005.1"/>
</dbReference>
<name>A0A4U1BVZ3_9SPHI</name>
<dbReference type="NCBIfam" id="TIGR04183">
    <property type="entry name" value="Por_Secre_tail"/>
    <property type="match status" value="1"/>
</dbReference>
<gene>
    <name evidence="3" type="ORF">FA046_14440</name>
</gene>
<organism evidence="3 4">
    <name type="scientific">Pedobacter cryophilus</name>
    <dbReference type="NCBI Taxonomy" id="2571271"/>
    <lineage>
        <taxon>Bacteria</taxon>
        <taxon>Pseudomonadati</taxon>
        <taxon>Bacteroidota</taxon>
        <taxon>Sphingobacteriia</taxon>
        <taxon>Sphingobacteriales</taxon>
        <taxon>Sphingobacteriaceae</taxon>
        <taxon>Pedobacter</taxon>
    </lineage>
</organism>
<dbReference type="InterPro" id="IPR026444">
    <property type="entry name" value="Secre_tail"/>
</dbReference>
<feature type="chain" id="PRO_5020197029" evidence="1">
    <location>
        <begin position="21"/>
        <end position="372"/>
    </location>
</feature>
<comment type="caution">
    <text evidence="3">The sequence shown here is derived from an EMBL/GenBank/DDBJ whole genome shotgun (WGS) entry which is preliminary data.</text>
</comment>
<accession>A0A4U1BVZ3</accession>
<keyword evidence="4" id="KW-1185">Reference proteome</keyword>
<dbReference type="AlphaFoldDB" id="A0A4U1BVZ3"/>
<proteinExistence type="predicted"/>
<feature type="signal peptide" evidence="1">
    <location>
        <begin position="1"/>
        <end position="20"/>
    </location>
</feature>
<dbReference type="Proteomes" id="UP000308181">
    <property type="component" value="Unassembled WGS sequence"/>
</dbReference>
<evidence type="ECO:0000313" key="3">
    <source>
        <dbReference type="EMBL" id="TKB96374.1"/>
    </source>
</evidence>
<protein>
    <submittedName>
        <fullName evidence="3">T9SS type A sorting domain-containing protein</fullName>
    </submittedName>
</protein>
<feature type="domain" description="Secretion system C-terminal sorting" evidence="2">
    <location>
        <begin position="294"/>
        <end position="370"/>
    </location>
</feature>
<dbReference type="EMBL" id="SWBP01000005">
    <property type="protein sequence ID" value="TKB96374.1"/>
    <property type="molecule type" value="Genomic_DNA"/>
</dbReference>
<sequence>MKRKIYLSILLFFILKGVNSQTIQTLDNCESVTGWSTEWTNNGISLDATNFKEGANSIQTANNTATNYVLASKTYTVPFNTGVDKATGYLSFWLYVSDVVALNPLDWTGAIEITSSGGADVNEWAWNINSSLNLHNGWNNVILKLSDANTSGGEANIAAINFFRIYKEVTGPVSLKIDDIKFSSTYSVLPVSLTSFSADYYGEKSRIQWTTITENNNSHFEIQKSNNGIDFIKLTDLPAKANSEEKHLYVAYDNSPSLGVNYYKLLQFDLNGKFQDFGVKAVNIAIRNNDGFTVYPNPSNGEFNLIIPSLADKNFNVTITDLSGKKILSDKIKYSTDNTNYNFRYSEKLNKGSYILTINSVGMSKTSIIIIN</sequence>
<reference evidence="3 4" key="1">
    <citation type="submission" date="2019-04" db="EMBL/GenBank/DDBJ databases">
        <title>Pedobacter sp. AR-3-17 sp. nov., isolated from Arctic soil.</title>
        <authorList>
            <person name="Dahal R.H."/>
            <person name="Kim D.-U."/>
        </authorList>
    </citation>
    <scope>NUCLEOTIDE SEQUENCE [LARGE SCALE GENOMIC DNA]</scope>
    <source>
        <strain evidence="3 4">AR-3-17</strain>
    </source>
</reference>
<keyword evidence="1" id="KW-0732">Signal</keyword>
<dbReference type="OrthoDB" id="680874at2"/>